<keyword evidence="2 3" id="KW-0802">TPR repeat</keyword>
<sequence>MPDFEKLQVYVKKKEFLNGISEIQKEVEEIRSKKSLSYLKEWLGTISSEEDFYTLIQLFDEGLMPSYSRFVVRYAHRHSNSFRTLTWFCDDLIDERKSLDAEDLLKEALQKEGTTVEKEHLAKAYFVLARCILEMRRYEEAYTYMKKAEELSEIPIFDKWGYFYLFKGDWLKAEEVLRKGMNCEECADTSTYLFAELHSMKGEHEKSLQIITEAMRKFPQVPFLYLEKVKRLYDKKAYEELSRVLHEVQKLLPFHSYQSYFSQIWAEIYYTKGDRVALQILLESENSLKDSPYHNTLRFDEKKEVMLPITPVVQKDNYCVPTSIEMILKLFGKHETQDEIAKHIFDGIGSKLSKTVEYVESIGYENRFFVGTVDMYKKFIDANVPILLSVDIDHVSHVQLLVGYNDQLQVLYIQDPNFAERILVTYEEFAKQYLNTNYLSIAIVPKEKNDLLSSLCEDDDLYFRRIFSLTDQMEFAEHDDVEALLKFLHEHKENPYTWLYTIKHLDLQDGKEFVYSCIERALHAYQESDYVKLHAAQCFVRIEELEQAYTVLEQVKHKIDNPFYHFIQGRIAMDESRSHDMIASFRASLQLDPDQPVAWSYMGIGHMYLDDVEKALKYSFIAVSRHEDRFVFINHALILMDADRDEEAYDVFNTLLKQYKRDGYVWYERARCAYKLGKLRSAIRGLRIGKELDQQLPLPYIMLADIYEAELDDERKAEEVLLEGMQNDVQSAVLYAKLGDLYLEREQYEKAQKMYETGLQYDKQDVPCHLGISEVYMKQGSYEAGKQYIFSLKEQFAEDSDFLINAGKILWNAAMDQNIEQREIESALTITEEGIVCIQNNFRDALEIYVTQLEDTPFLQRGISFLNTLVEKDSSNIDYICYLGILQESAGSYIKAIQLYERAAQMTEDTFPHFRLGEAYKALEEWEEAKKTYLKCVQRDSTFAIAHLKLAEIYFVEEDIVKEQYHMFEGCKYAPLLVNMEHLANISVKVERHEELIAALNKKKGIVSESWRLNSLAYVYGASGDGQKERVYVEQALAQENDHEEILHHYAKILLAAHEKEGLHVIENLIMQNVHNEEVYATYVDGLRTQRKSISDSLADLKISNEEKSYAFMYAASALEQKFIEQMEQEEQTGAFFTKMYRRFRKRAQDVLSITSIIDLYETAIRLDQKNKAAVQRFSKFYVNADLINDALKILRKSLGNHWNYEIAHQLVMLLLEHADENKAWLQEALRETERILEERPMDAPIRMLQGTILLDLHKEEEGEHILRTLTEDVPIISGSFMYLGALYNKQERYREAIAVLEKGLEHHPEEDELYTGLSVSYHLNGDTEKALQLMNDVLSIDESHLNARYNKACYLVVLNRNEEAIAELERVLQEDESGYFAEVMEDDPELISIKNYVKQYI</sequence>
<dbReference type="Pfam" id="PF12895">
    <property type="entry name" value="ANAPC3"/>
    <property type="match status" value="1"/>
</dbReference>
<protein>
    <submittedName>
        <fullName evidence="5">Beta-barrel assembly-enhancing protease</fullName>
        <ecNumber evidence="5">3.4.-.-</ecNumber>
    </submittedName>
</protein>
<feature type="repeat" description="TPR" evidence="3">
    <location>
        <begin position="732"/>
        <end position="765"/>
    </location>
</feature>
<dbReference type="Pfam" id="PF13181">
    <property type="entry name" value="TPR_8"/>
    <property type="match status" value="2"/>
</dbReference>
<dbReference type="InterPro" id="IPR051012">
    <property type="entry name" value="CellSynth/LPSAsmb/PSIAsmb"/>
</dbReference>
<evidence type="ECO:0000313" key="6">
    <source>
        <dbReference type="Proteomes" id="UP000789423"/>
    </source>
</evidence>
<dbReference type="SUPFAM" id="SSF48452">
    <property type="entry name" value="TPR-like"/>
    <property type="match status" value="5"/>
</dbReference>
<dbReference type="Pfam" id="PF13529">
    <property type="entry name" value="Peptidase_C39_2"/>
    <property type="match status" value="1"/>
</dbReference>
<gene>
    <name evidence="5" type="primary">bepA_2</name>
    <name evidence="5" type="ORF">BACCIP111899_03966</name>
</gene>
<evidence type="ECO:0000256" key="1">
    <source>
        <dbReference type="ARBA" id="ARBA00022737"/>
    </source>
</evidence>
<dbReference type="RefSeq" id="WP_230576672.1">
    <property type="nucleotide sequence ID" value="NZ_CAKJTI010000036.1"/>
</dbReference>
<organism evidence="5 6">
    <name type="scientific">Bacillus rhizoplanae</name>
    <dbReference type="NCBI Taxonomy" id="2880966"/>
    <lineage>
        <taxon>Bacteria</taxon>
        <taxon>Bacillati</taxon>
        <taxon>Bacillota</taxon>
        <taxon>Bacilli</taxon>
        <taxon>Bacillales</taxon>
        <taxon>Bacillaceae</taxon>
        <taxon>Bacillus</taxon>
    </lineage>
</organism>
<evidence type="ECO:0000256" key="3">
    <source>
        <dbReference type="PROSITE-ProRule" id="PRU00339"/>
    </source>
</evidence>
<accession>A0ABN8A0Z0</accession>
<name>A0ABN8A0Z0_9BACI</name>
<reference evidence="5 6" key="1">
    <citation type="submission" date="2021-10" db="EMBL/GenBank/DDBJ databases">
        <authorList>
            <person name="Criscuolo A."/>
        </authorList>
    </citation>
    <scope>NUCLEOTIDE SEQUENCE [LARGE SCALE GENOMIC DNA]</scope>
    <source>
        <strain evidence="6">CIP 111899</strain>
    </source>
</reference>
<dbReference type="InterPro" id="IPR039564">
    <property type="entry name" value="Peptidase_C39-like"/>
</dbReference>
<comment type="caution">
    <text evidence="5">The sequence shown here is derived from an EMBL/GenBank/DDBJ whole genome shotgun (WGS) entry which is preliminary data.</text>
</comment>
<evidence type="ECO:0000313" key="5">
    <source>
        <dbReference type="EMBL" id="CAG9614733.1"/>
    </source>
</evidence>
<dbReference type="Gene3D" id="1.25.40.10">
    <property type="entry name" value="Tetratricopeptide repeat domain"/>
    <property type="match status" value="6"/>
</dbReference>
<keyword evidence="5" id="KW-0645">Protease</keyword>
<feature type="domain" description="Peptidase C39-like" evidence="4">
    <location>
        <begin position="309"/>
        <end position="417"/>
    </location>
</feature>
<keyword evidence="5" id="KW-0378">Hydrolase</keyword>
<evidence type="ECO:0000259" key="4">
    <source>
        <dbReference type="Pfam" id="PF13529"/>
    </source>
</evidence>
<evidence type="ECO:0000256" key="2">
    <source>
        <dbReference type="ARBA" id="ARBA00022803"/>
    </source>
</evidence>
<keyword evidence="6" id="KW-1185">Reference proteome</keyword>
<feature type="repeat" description="TPR" evidence="3">
    <location>
        <begin position="1278"/>
        <end position="1311"/>
    </location>
</feature>
<dbReference type="PROSITE" id="PS50005">
    <property type="entry name" value="TPR"/>
    <property type="match status" value="4"/>
</dbReference>
<dbReference type="Pfam" id="PF14559">
    <property type="entry name" value="TPR_19"/>
    <property type="match status" value="1"/>
</dbReference>
<dbReference type="GO" id="GO:0006508">
    <property type="term" value="P:proteolysis"/>
    <property type="evidence" value="ECO:0007669"/>
    <property type="project" value="UniProtKB-KW"/>
</dbReference>
<feature type="repeat" description="TPR" evidence="3">
    <location>
        <begin position="1312"/>
        <end position="1345"/>
    </location>
</feature>
<dbReference type="InterPro" id="IPR011990">
    <property type="entry name" value="TPR-like_helical_dom_sf"/>
</dbReference>
<dbReference type="Gene3D" id="3.90.70.10">
    <property type="entry name" value="Cysteine proteinases"/>
    <property type="match status" value="1"/>
</dbReference>
<dbReference type="SMART" id="SM00028">
    <property type="entry name" value="TPR"/>
    <property type="match status" value="12"/>
</dbReference>
<keyword evidence="1" id="KW-0677">Repeat</keyword>
<dbReference type="GO" id="GO:0008233">
    <property type="term" value="F:peptidase activity"/>
    <property type="evidence" value="ECO:0007669"/>
    <property type="project" value="UniProtKB-KW"/>
</dbReference>
<dbReference type="EMBL" id="CAKJTI010000036">
    <property type="protein sequence ID" value="CAG9614733.1"/>
    <property type="molecule type" value="Genomic_DNA"/>
</dbReference>
<dbReference type="InterPro" id="IPR019734">
    <property type="entry name" value="TPR_rpt"/>
</dbReference>
<dbReference type="PANTHER" id="PTHR45586">
    <property type="entry name" value="TPR REPEAT-CONTAINING PROTEIN PA4667"/>
    <property type="match status" value="1"/>
</dbReference>
<proteinExistence type="predicted"/>
<feature type="repeat" description="TPR" evidence="3">
    <location>
        <begin position="122"/>
        <end position="155"/>
    </location>
</feature>
<dbReference type="Proteomes" id="UP000789423">
    <property type="component" value="Unassembled WGS sequence"/>
</dbReference>
<dbReference type="EC" id="3.4.-.-" evidence="5"/>
<dbReference type="PANTHER" id="PTHR45586:SF1">
    <property type="entry name" value="LIPOPOLYSACCHARIDE ASSEMBLY PROTEIN B"/>
    <property type="match status" value="1"/>
</dbReference>